<evidence type="ECO:0000256" key="2">
    <source>
        <dbReference type="SAM" id="SignalP"/>
    </source>
</evidence>
<evidence type="ECO:0000256" key="1">
    <source>
        <dbReference type="SAM" id="MobiDB-lite"/>
    </source>
</evidence>
<feature type="compositionally biased region" description="Low complexity" evidence="1">
    <location>
        <begin position="28"/>
        <end position="44"/>
    </location>
</feature>
<reference evidence="3" key="1">
    <citation type="submission" date="2014-09" db="EMBL/GenBank/DDBJ databases">
        <authorList>
            <person name="Magalhaes I.L.F."/>
            <person name="Oliveira U."/>
            <person name="Santos F.R."/>
            <person name="Vidigal T.H.D.A."/>
            <person name="Brescovit A.D."/>
            <person name="Santos A.J."/>
        </authorList>
    </citation>
    <scope>NUCLEOTIDE SEQUENCE</scope>
</reference>
<evidence type="ECO:0000313" key="3">
    <source>
        <dbReference type="EMBL" id="JAG57092.1"/>
    </source>
</evidence>
<feature type="region of interest" description="Disordered" evidence="1">
    <location>
        <begin position="28"/>
        <end position="53"/>
    </location>
</feature>
<dbReference type="AlphaFoldDB" id="A0A0K8SUY2"/>
<feature type="signal peptide" evidence="2">
    <location>
        <begin position="1"/>
        <end position="26"/>
    </location>
</feature>
<dbReference type="EMBL" id="GBRD01008729">
    <property type="protein sequence ID" value="JAG57092.1"/>
    <property type="molecule type" value="Transcribed_RNA"/>
</dbReference>
<protein>
    <submittedName>
        <fullName evidence="3">Uncharacterized protein</fullName>
    </submittedName>
</protein>
<organism evidence="3">
    <name type="scientific">Lygus hesperus</name>
    <name type="common">Western plant bug</name>
    <dbReference type="NCBI Taxonomy" id="30085"/>
    <lineage>
        <taxon>Eukaryota</taxon>
        <taxon>Metazoa</taxon>
        <taxon>Ecdysozoa</taxon>
        <taxon>Arthropoda</taxon>
        <taxon>Hexapoda</taxon>
        <taxon>Insecta</taxon>
        <taxon>Pterygota</taxon>
        <taxon>Neoptera</taxon>
        <taxon>Paraneoptera</taxon>
        <taxon>Hemiptera</taxon>
        <taxon>Heteroptera</taxon>
        <taxon>Panheteroptera</taxon>
        <taxon>Cimicomorpha</taxon>
        <taxon>Miridae</taxon>
        <taxon>Mirini</taxon>
        <taxon>Lygus</taxon>
    </lineage>
</organism>
<feature type="chain" id="PRO_5005519648" evidence="2">
    <location>
        <begin position="27"/>
        <end position="341"/>
    </location>
</feature>
<proteinExistence type="predicted"/>
<accession>A0A0K8SUY2</accession>
<keyword evidence="2" id="KW-0732">Signal</keyword>
<sequence length="341" mass="37841">MWLTLNMIWCTFTLINLLGLFRTGAPQNTTVEPVTEPTNTSTTPSDDETTTPEVVNPLCIDPKPIKAEKINGIDFFIINLNLDNMWRSVGDLHPGFADTCYRAGTHLWDQYLGYDASLMGKTCPMMGEPFVPRYEKGPPDDDDALTGIVVVFGMGLDKLIEIANSSWKNMDIIKNLPVEKAKALVEKYEPGPWDPFVQIVWAPTAEQEEEFVSGSGCAVTEYKVNDTEALSKIFKKKIDQPTELWNLVCKFRPQCCTPGVRAWERGDCPVTKPTTMTTMPETSHLTMSSPNPTAPHPITQAPHATGKRIGQGMGFNVESLTILLSTIISGNLVHFLIPTFM</sequence>
<name>A0A0K8SUY2_LYGHE</name>